<reference evidence="1 2" key="1">
    <citation type="submission" date="2020-10" db="EMBL/GenBank/DDBJ databases">
        <title>The Coptis chinensis genome and diversification of protoberbering-type alkaloids.</title>
        <authorList>
            <person name="Wang B."/>
            <person name="Shu S."/>
            <person name="Song C."/>
            <person name="Liu Y."/>
        </authorList>
    </citation>
    <scope>NUCLEOTIDE SEQUENCE [LARGE SCALE GENOMIC DNA]</scope>
    <source>
        <strain evidence="1">HL-2020</strain>
        <tissue evidence="1">Leaf</tissue>
    </source>
</reference>
<protein>
    <submittedName>
        <fullName evidence="1">Uncharacterized protein</fullName>
    </submittedName>
</protein>
<name>A0A835MA25_9MAGN</name>
<gene>
    <name evidence="1" type="ORF">IFM89_019068</name>
</gene>
<keyword evidence="2" id="KW-1185">Reference proteome</keyword>
<sequence length="167" mass="18039">MLSVLRVHLPSDIPIVGCELTPYVLLQCPDTSITTDDVPESSPIDGFCLRYRWAASDVNENGTEEEELFGRFNTSGSGASNASLSSSTPKKKLHVGHANTILTSHVIPPPTPSPRRLVPVNGVDVMGNLDLDVIALLGPFLGPTVDKTYCGRLLDIVQTSFAFKRAY</sequence>
<evidence type="ECO:0000313" key="1">
    <source>
        <dbReference type="EMBL" id="KAF9625118.1"/>
    </source>
</evidence>
<dbReference type="Proteomes" id="UP000631114">
    <property type="component" value="Unassembled WGS sequence"/>
</dbReference>
<organism evidence="1 2">
    <name type="scientific">Coptis chinensis</name>
    <dbReference type="NCBI Taxonomy" id="261450"/>
    <lineage>
        <taxon>Eukaryota</taxon>
        <taxon>Viridiplantae</taxon>
        <taxon>Streptophyta</taxon>
        <taxon>Embryophyta</taxon>
        <taxon>Tracheophyta</taxon>
        <taxon>Spermatophyta</taxon>
        <taxon>Magnoliopsida</taxon>
        <taxon>Ranunculales</taxon>
        <taxon>Ranunculaceae</taxon>
        <taxon>Coptidoideae</taxon>
        <taxon>Coptis</taxon>
    </lineage>
</organism>
<dbReference type="EMBL" id="JADFTS010000001">
    <property type="protein sequence ID" value="KAF9625118.1"/>
    <property type="molecule type" value="Genomic_DNA"/>
</dbReference>
<accession>A0A835MA25</accession>
<dbReference type="AlphaFoldDB" id="A0A835MA25"/>
<proteinExistence type="predicted"/>
<comment type="caution">
    <text evidence="1">The sequence shown here is derived from an EMBL/GenBank/DDBJ whole genome shotgun (WGS) entry which is preliminary data.</text>
</comment>
<evidence type="ECO:0000313" key="2">
    <source>
        <dbReference type="Proteomes" id="UP000631114"/>
    </source>
</evidence>